<dbReference type="Gene3D" id="3.20.20.70">
    <property type="entry name" value="Aldolase class I"/>
    <property type="match status" value="1"/>
</dbReference>
<comment type="caution">
    <text evidence="6">The sequence shown here is derived from an EMBL/GenBank/DDBJ whole genome shotgun (WGS) entry which is preliminary data.</text>
</comment>
<dbReference type="AlphaFoldDB" id="E6MJ02"/>
<dbReference type="Pfam" id="PF03060">
    <property type="entry name" value="NMO"/>
    <property type="match status" value="1"/>
</dbReference>
<evidence type="ECO:0000256" key="3">
    <source>
        <dbReference type="ARBA" id="ARBA00022630"/>
    </source>
</evidence>
<evidence type="ECO:0000256" key="1">
    <source>
        <dbReference type="ARBA" id="ARBA00003535"/>
    </source>
</evidence>
<organism evidence="6 7">
    <name type="scientific">Pseudoramibacter alactolyticus ATCC 23263</name>
    <dbReference type="NCBI Taxonomy" id="887929"/>
    <lineage>
        <taxon>Bacteria</taxon>
        <taxon>Bacillati</taxon>
        <taxon>Bacillota</taxon>
        <taxon>Clostridia</taxon>
        <taxon>Eubacteriales</taxon>
        <taxon>Eubacteriaceae</taxon>
        <taxon>Pseudoramibacter</taxon>
    </lineage>
</organism>
<dbReference type="eggNOG" id="COG2070">
    <property type="taxonomic scope" value="Bacteria"/>
</dbReference>
<evidence type="ECO:0000313" key="7">
    <source>
        <dbReference type="Proteomes" id="UP000004754"/>
    </source>
</evidence>
<comment type="function">
    <text evidence="1">Nitronate monooxygenase that uses molecular oxygen to catalyze the oxidative denitrification of alkyl nitronates. Acts on propionate 3-nitronate (P3N), the presumed physiological substrate. Probably functions in the detoxification of P3N, a metabolic poison produced by plants and fungi as a defense mechanism.</text>
</comment>
<protein>
    <recommendedName>
        <fullName evidence="2">Probable nitronate monooxygenase</fullName>
    </recommendedName>
</protein>
<dbReference type="CDD" id="cd04730">
    <property type="entry name" value="NPD_like"/>
    <property type="match status" value="1"/>
</dbReference>
<dbReference type="PANTHER" id="PTHR32332:SF20">
    <property type="entry name" value="2-NITROPROPANE DIOXYGENASE-LIKE PROTEIN"/>
    <property type="match status" value="1"/>
</dbReference>
<keyword evidence="3" id="KW-0285">Flavoprotein</keyword>
<proteinExistence type="predicted"/>
<keyword evidence="4" id="KW-0288">FMN</keyword>
<dbReference type="GO" id="GO:0018580">
    <property type="term" value="F:nitronate monooxygenase activity"/>
    <property type="evidence" value="ECO:0007669"/>
    <property type="project" value="InterPro"/>
</dbReference>
<name>E6MJ02_9FIRM</name>
<dbReference type="Proteomes" id="UP000004754">
    <property type="component" value="Unassembled WGS sequence"/>
</dbReference>
<accession>E6MJ02</accession>
<dbReference type="InterPro" id="IPR013785">
    <property type="entry name" value="Aldolase_TIM"/>
</dbReference>
<dbReference type="STRING" id="887929.HMP0721_1987"/>
<keyword evidence="6" id="KW-0223">Dioxygenase</keyword>
<gene>
    <name evidence="6" type="ORF">HMP0721_1987</name>
</gene>
<evidence type="ECO:0000256" key="2">
    <source>
        <dbReference type="ARBA" id="ARBA00013457"/>
    </source>
</evidence>
<reference evidence="6 7" key="1">
    <citation type="submission" date="2010-12" db="EMBL/GenBank/DDBJ databases">
        <authorList>
            <person name="Muzny D."/>
            <person name="Qin X."/>
            <person name="Deng J."/>
            <person name="Jiang H."/>
            <person name="Liu Y."/>
            <person name="Qu J."/>
            <person name="Song X.-Z."/>
            <person name="Zhang L."/>
            <person name="Thornton R."/>
            <person name="Coyle M."/>
            <person name="Francisco L."/>
            <person name="Jackson L."/>
            <person name="Javaid M."/>
            <person name="Korchina V."/>
            <person name="Kovar C."/>
            <person name="Mata R."/>
            <person name="Mathew T."/>
            <person name="Ngo R."/>
            <person name="Nguyen L."/>
            <person name="Nguyen N."/>
            <person name="Okwuonu G."/>
            <person name="Ongeri F."/>
            <person name="Pham C."/>
            <person name="Simmons D."/>
            <person name="Wilczek-Boney K."/>
            <person name="Hale W."/>
            <person name="Jakkamsetti A."/>
            <person name="Pham P."/>
            <person name="Ruth R."/>
            <person name="San Lucas F."/>
            <person name="Warren J."/>
            <person name="Zhang J."/>
            <person name="Zhao Z."/>
            <person name="Zhou C."/>
            <person name="Zhu D."/>
            <person name="Lee S."/>
            <person name="Bess C."/>
            <person name="Blankenburg K."/>
            <person name="Forbes L."/>
            <person name="Fu Q."/>
            <person name="Gubbala S."/>
            <person name="Hirani K."/>
            <person name="Jayaseelan J.C."/>
            <person name="Lara F."/>
            <person name="Munidasa M."/>
            <person name="Palculict T."/>
            <person name="Patil S."/>
            <person name="Pu L.-L."/>
            <person name="Saada N."/>
            <person name="Tang L."/>
            <person name="Weissenberger G."/>
            <person name="Zhu Y."/>
            <person name="Hemphill L."/>
            <person name="Shang Y."/>
            <person name="Youmans B."/>
            <person name="Ayvaz T."/>
            <person name="Ross M."/>
            <person name="Santibanez J."/>
            <person name="Aqrawi P."/>
            <person name="Gross S."/>
            <person name="Joshi V."/>
            <person name="Fowler G."/>
            <person name="Nazareth L."/>
            <person name="Reid J."/>
            <person name="Worley K."/>
            <person name="Petrosino J."/>
            <person name="Highlander S."/>
            <person name="Gibbs R."/>
        </authorList>
    </citation>
    <scope>NUCLEOTIDE SEQUENCE [LARGE SCALE GENOMIC DNA]</scope>
    <source>
        <strain evidence="6 7">ATCC 23263</strain>
    </source>
</reference>
<evidence type="ECO:0000256" key="4">
    <source>
        <dbReference type="ARBA" id="ARBA00022643"/>
    </source>
</evidence>
<sequence length="322" mass="33623">MKTRITELLGIDYPILQGGMLCAATPELVAAVSNAGGMGILSSAMYPELEEFRAALKETRALTERPIGVNMSFLPDIDQREKMKAVIGSCGDAGVAAVETSGIKPDFMAPLIRGAGMVHIHKVPAARYGISAEKCGVDAVSVVGFECGGHPGKDEKGTMVLIDEASRVLSVPVIAGGGIVDGRGIAAALALGADAVVMGTRFLASEEAPISNAHKKWMCAAGERSTVIVQKSVGNMARAANNGAAQKCLEMEARGASFEELQTVTSGARTLKSYRTGDVDMGINPLGQGVSLIREVKSVEAIMQALIAETQSQVKCLEQIFS</sequence>
<dbReference type="SUPFAM" id="SSF51412">
    <property type="entry name" value="Inosine monophosphate dehydrogenase (IMPDH)"/>
    <property type="match status" value="1"/>
</dbReference>
<dbReference type="InterPro" id="IPR004136">
    <property type="entry name" value="NMO"/>
</dbReference>
<dbReference type="HOGENOM" id="CLU_038732_1_0_9"/>
<keyword evidence="7" id="KW-1185">Reference proteome</keyword>
<evidence type="ECO:0000313" key="6">
    <source>
        <dbReference type="EMBL" id="EFV00954.1"/>
    </source>
</evidence>
<keyword evidence="5" id="KW-0560">Oxidoreductase</keyword>
<evidence type="ECO:0000256" key="5">
    <source>
        <dbReference type="ARBA" id="ARBA00023002"/>
    </source>
</evidence>
<dbReference type="OrthoDB" id="9778912at2"/>
<dbReference type="PANTHER" id="PTHR32332">
    <property type="entry name" value="2-NITROPROPANE DIOXYGENASE"/>
    <property type="match status" value="1"/>
</dbReference>
<dbReference type="GO" id="GO:0051213">
    <property type="term" value="F:dioxygenase activity"/>
    <property type="evidence" value="ECO:0007669"/>
    <property type="project" value="UniProtKB-KW"/>
</dbReference>
<dbReference type="EMBL" id="AEQN01000025">
    <property type="protein sequence ID" value="EFV00954.1"/>
    <property type="molecule type" value="Genomic_DNA"/>
</dbReference>
<dbReference type="RefSeq" id="WP_006599409.1">
    <property type="nucleotide sequence ID" value="NZ_GL622359.1"/>
</dbReference>